<feature type="region of interest" description="Disordered" evidence="11">
    <location>
        <begin position="939"/>
        <end position="964"/>
    </location>
</feature>
<dbReference type="InterPro" id="IPR055344">
    <property type="entry name" value="SecD_SecF_C_bact"/>
</dbReference>
<feature type="domain" description="Protein translocase subunit SecDF P1" evidence="13">
    <location>
        <begin position="130"/>
        <end position="186"/>
    </location>
</feature>
<organism evidence="15 16">
    <name type="scientific">Lipingzhangella rawalii</name>
    <dbReference type="NCBI Taxonomy" id="2055835"/>
    <lineage>
        <taxon>Bacteria</taxon>
        <taxon>Bacillati</taxon>
        <taxon>Actinomycetota</taxon>
        <taxon>Actinomycetes</taxon>
        <taxon>Streptosporangiales</taxon>
        <taxon>Nocardiopsidaceae</taxon>
        <taxon>Lipingzhangella</taxon>
    </lineage>
</organism>
<feature type="transmembrane region" description="Helical" evidence="9">
    <location>
        <begin position="569"/>
        <end position="591"/>
    </location>
</feature>
<feature type="transmembrane region" description="Helical" evidence="9">
    <location>
        <begin position="417"/>
        <end position="435"/>
    </location>
</feature>
<feature type="transmembrane region" description="Helical" evidence="9">
    <location>
        <begin position="904"/>
        <end position="929"/>
    </location>
</feature>
<dbReference type="Pfam" id="PF07549">
    <property type="entry name" value="Sec_GG"/>
    <property type="match status" value="2"/>
</dbReference>
<evidence type="ECO:0000256" key="9">
    <source>
        <dbReference type="HAMAP-Rule" id="MF_01463"/>
    </source>
</evidence>
<dbReference type="InterPro" id="IPR022645">
    <property type="entry name" value="SecD/SecF_bac"/>
</dbReference>
<comment type="subunit">
    <text evidence="9">Forms a complex with SecF. Part of the essential Sec protein translocation apparatus which comprises SecA, SecYEG and auxiliary proteins SecDF. Other proteins may also be involved.</text>
</comment>
<feature type="transmembrane region" description="Helical" evidence="9">
    <location>
        <begin position="470"/>
        <end position="489"/>
    </location>
</feature>
<feature type="region of interest" description="Disordered" evidence="11">
    <location>
        <begin position="190"/>
        <end position="245"/>
    </location>
</feature>
<keyword evidence="2 9" id="KW-0813">Transport</keyword>
<keyword evidence="3 9" id="KW-1003">Cell membrane</keyword>
<comment type="similarity">
    <text evidence="10">Belongs to the SecD/SecF family. SecF subfamily.</text>
</comment>
<comment type="similarity">
    <text evidence="9">Belongs to the SecD/SecF family. SecD subfamily.</text>
</comment>
<keyword evidence="6 9" id="KW-1133">Transmembrane helix</keyword>
<evidence type="ECO:0000256" key="1">
    <source>
        <dbReference type="ARBA" id="ARBA00004651"/>
    </source>
</evidence>
<protein>
    <recommendedName>
        <fullName evidence="9 10">Multifunctional fusion protein</fullName>
    </recommendedName>
    <domain>
        <recommendedName>
            <fullName evidence="9">Protein translocase subunit SecD</fullName>
        </recommendedName>
    </domain>
    <domain>
        <recommendedName>
            <fullName evidence="10">Protein-export membrane protein SecF</fullName>
        </recommendedName>
    </domain>
</protein>
<dbReference type="Gene3D" id="3.30.1360.200">
    <property type="match status" value="1"/>
</dbReference>
<dbReference type="PRINTS" id="PR01755">
    <property type="entry name" value="SECFTRNLCASE"/>
</dbReference>
<dbReference type="SUPFAM" id="SSF82866">
    <property type="entry name" value="Multidrug efflux transporter AcrB transmembrane domain"/>
    <property type="match status" value="2"/>
</dbReference>
<proteinExistence type="inferred from homology"/>
<evidence type="ECO:0000256" key="11">
    <source>
        <dbReference type="SAM" id="MobiDB-lite"/>
    </source>
</evidence>
<feature type="transmembrane region" description="Helical" evidence="9">
    <location>
        <begin position="776"/>
        <end position="793"/>
    </location>
</feature>
<keyword evidence="8 9" id="KW-0472">Membrane</keyword>
<dbReference type="InterPro" id="IPR048634">
    <property type="entry name" value="SecD_SecF_C"/>
</dbReference>
<dbReference type="Pfam" id="PF21760">
    <property type="entry name" value="SecD_1st"/>
    <property type="match status" value="1"/>
</dbReference>
<evidence type="ECO:0000256" key="2">
    <source>
        <dbReference type="ARBA" id="ARBA00022448"/>
    </source>
</evidence>
<dbReference type="NCBIfam" id="TIGR00966">
    <property type="entry name" value="transloc_SecF"/>
    <property type="match status" value="1"/>
</dbReference>
<dbReference type="HAMAP" id="MF_01464_B">
    <property type="entry name" value="SecF_B"/>
    <property type="match status" value="1"/>
</dbReference>
<dbReference type="InterPro" id="IPR054384">
    <property type="entry name" value="SecDF_P1_head"/>
</dbReference>
<feature type="transmembrane region" description="Helical" evidence="9">
    <location>
        <begin position="662"/>
        <end position="680"/>
    </location>
</feature>
<keyword evidence="4 9" id="KW-0812">Transmembrane</keyword>
<reference evidence="16" key="1">
    <citation type="submission" date="2023-07" db="EMBL/GenBank/DDBJ databases">
        <title>Novel species in the genus Lipingzhangella isolated from Sambhar Salt Lake.</title>
        <authorList>
            <person name="Jiya N."/>
            <person name="Kajale S."/>
            <person name="Sharma A."/>
        </authorList>
    </citation>
    <scope>NUCLEOTIDE SEQUENCE [LARGE SCALE GENOMIC DNA]</scope>
    <source>
        <strain evidence="16">LS1_29</strain>
    </source>
</reference>
<evidence type="ECO:0000256" key="10">
    <source>
        <dbReference type="HAMAP-Rule" id="MF_01464"/>
    </source>
</evidence>
<evidence type="ECO:0000256" key="6">
    <source>
        <dbReference type="ARBA" id="ARBA00022989"/>
    </source>
</evidence>
<sequence>MTSSMPQAALFGMAVAVAVMLLIVTLRFVRSRRNAATRTSPPEEPLSGLTSGTKAAGAGAAKGSTKKRRDAGFGSRLSLGLLSLVILLGSLGAALYIPPNLGLDLSGGTQMVLETSDSDTGAEANAENTDNTIEVLRQRVDTLGVSEATLSRSGENRIIVELPGVQDPAEAAEIIGTTAQLTFHPVLGVGEQAAPGMPGGDTPLPDPGTANAGDEDEAAEDEADEALPPATDEEDAEAPEEMDPEELEDLMGDEGMEGMPEEAPEADPAEIAMELPDEQGQMLQLGEAELEGEEISSAEAGMDEFQANWIVNVNFRGTGSDAWTELTGDAACFNPGDPRRRVAIVLDDQIISAPQVNEEFQCDEGMPGNAMSITGDFTQESAEDLAVLIEGGALPLNVEEIERRTVGPTLGEEAIEASWKAALIGLILTALYITVAYRMVGFLASVALGAYTLIAYAALVVLGATLTLPGLAGFVLAIGMAIDANVLIFERAREEYQRQRQVYEANKSAGMADATPEEVAADERTGGQNSIGGATAGESSTDNGGTQRQRRRAIPPNLHKAFLTGTQRAWSAVLDTNVTTMIAAILLILLASGPVQGFGWTLSIGTIASMISALIIARVLVEWAVRRSVVRAKPGVTGLSRYSRVREWLLERNPNILGRSQLWLGIAALVLLTAIGGMLLRGLNLGVEFEGGRVLDLQVSEEMTVQEARSLISDAGYPQAVVQESGDGDLAIRTAEATDEDAAAIQAALETEGEEVTLVSDEMIGPSLGDQLRNQALIALGAALALQMIYLAWRFRWSFGVATMSALAFNITLVIGLFAWLGKPIDGVFLAAILSVIGFSVNDYVVVFDRVRDEWSRDEKSPFKRIANTAILHTLPRTVNTTIGAVFILATLALFGGASLTDFALAMLVGLITGVLSTIFVATPLAIWLNNYDRTPPPHVIKERKAKQRKEMERARAEDDGAVV</sequence>
<keyword evidence="16" id="KW-1185">Reference proteome</keyword>
<feature type="compositionally biased region" description="Polar residues" evidence="11">
    <location>
        <begin position="526"/>
        <end position="547"/>
    </location>
</feature>
<dbReference type="NCBIfam" id="NF009583">
    <property type="entry name" value="PRK13024.1-3"/>
    <property type="match status" value="1"/>
</dbReference>
<comment type="subcellular location">
    <subcellularLocation>
        <location evidence="1 9">Cell membrane</location>
        <topology evidence="1 9">Multi-pass membrane protein</topology>
    </subcellularLocation>
</comment>
<comment type="caution">
    <text evidence="15">The sequence shown here is derived from an EMBL/GenBank/DDBJ whole genome shotgun (WGS) entry which is preliminary data.</text>
</comment>
<dbReference type="InterPro" id="IPR022646">
    <property type="entry name" value="SecD/SecF_CS"/>
</dbReference>
<dbReference type="Gene3D" id="1.20.1640.10">
    <property type="entry name" value="Multidrug efflux transporter AcrB transmembrane domain"/>
    <property type="match status" value="2"/>
</dbReference>
<dbReference type="Pfam" id="PF02355">
    <property type="entry name" value="SecD_SecF_C"/>
    <property type="match status" value="2"/>
</dbReference>
<evidence type="ECO:0000256" key="3">
    <source>
        <dbReference type="ARBA" id="ARBA00022475"/>
    </source>
</evidence>
<evidence type="ECO:0000256" key="4">
    <source>
        <dbReference type="ARBA" id="ARBA00022692"/>
    </source>
</evidence>
<keyword evidence="7 9" id="KW-0811">Translocation</keyword>
<keyword evidence="5 9" id="KW-0653">Protein transport</keyword>
<evidence type="ECO:0000256" key="7">
    <source>
        <dbReference type="ARBA" id="ARBA00023010"/>
    </source>
</evidence>
<evidence type="ECO:0000259" key="14">
    <source>
        <dbReference type="Pfam" id="PF22599"/>
    </source>
</evidence>
<dbReference type="RefSeq" id="WP_310911879.1">
    <property type="nucleotide sequence ID" value="NZ_JAVLVT010000003.1"/>
</dbReference>
<feature type="region of interest" description="Disordered" evidence="11">
    <location>
        <begin position="34"/>
        <end position="71"/>
    </location>
</feature>
<feature type="transmembrane region" description="Helical" evidence="9">
    <location>
        <begin position="879"/>
        <end position="898"/>
    </location>
</feature>
<evidence type="ECO:0000256" key="8">
    <source>
        <dbReference type="ARBA" id="ARBA00023136"/>
    </source>
</evidence>
<dbReference type="PANTHER" id="PTHR30081">
    <property type="entry name" value="PROTEIN-EXPORT MEMBRANE PROTEIN SEC"/>
    <property type="match status" value="1"/>
</dbReference>
<dbReference type="HAMAP" id="MF_01463_B">
    <property type="entry name" value="SecD_B"/>
    <property type="match status" value="1"/>
</dbReference>
<evidence type="ECO:0000313" key="15">
    <source>
        <dbReference type="EMBL" id="MDS1270364.1"/>
    </source>
</evidence>
<feature type="transmembrane region" description="Helical" evidence="9">
    <location>
        <begin position="442"/>
        <end position="464"/>
    </location>
</feature>
<dbReference type="Proteomes" id="UP001250214">
    <property type="component" value="Unassembled WGS sequence"/>
</dbReference>
<dbReference type="InterPro" id="IPR048631">
    <property type="entry name" value="SecD_1st"/>
</dbReference>
<feature type="compositionally biased region" description="Low complexity" evidence="11">
    <location>
        <begin position="200"/>
        <end position="209"/>
    </location>
</feature>
<feature type="transmembrane region" description="Helical" evidence="9">
    <location>
        <begin position="6"/>
        <end position="29"/>
    </location>
</feature>
<feature type="domain" description="Protein export membrane protein SecD/SecF C-terminal" evidence="12">
    <location>
        <begin position="747"/>
        <end position="930"/>
    </location>
</feature>
<evidence type="ECO:0000256" key="5">
    <source>
        <dbReference type="ARBA" id="ARBA00022927"/>
    </source>
</evidence>
<feature type="transmembrane region" description="Helical" evidence="9">
    <location>
        <begin position="827"/>
        <end position="847"/>
    </location>
</feature>
<dbReference type="NCBIfam" id="TIGR01129">
    <property type="entry name" value="secD"/>
    <property type="match status" value="1"/>
</dbReference>
<dbReference type="Gene3D" id="3.30.70.3220">
    <property type="match status" value="1"/>
</dbReference>
<comment type="subunit">
    <text evidence="10">Forms a complex with SecD. Part of the essential Sec protein translocation apparatus which comprises SecA, SecYEG and auxiliary proteins SecDF. Other proteins may also be involved.</text>
</comment>
<comment type="function">
    <text evidence="9">Part of the Sec protein translocase complex. Interacts with the SecYEG preprotein conducting channel. SecDF uses the proton motive force (PMF) to complete protein translocation after the ATP-dependent function of SecA.</text>
</comment>
<evidence type="ECO:0000259" key="13">
    <source>
        <dbReference type="Pfam" id="PF21760"/>
    </source>
</evidence>
<feature type="region of interest" description="Disordered" evidence="11">
    <location>
        <begin position="507"/>
        <end position="551"/>
    </location>
</feature>
<dbReference type="Pfam" id="PF22599">
    <property type="entry name" value="SecDF_P1_head"/>
    <property type="match status" value="1"/>
</dbReference>
<dbReference type="PANTHER" id="PTHR30081:SF1">
    <property type="entry name" value="PROTEIN TRANSLOCASE SUBUNIT SECD"/>
    <property type="match status" value="1"/>
</dbReference>
<feature type="transmembrane region" description="Helical" evidence="9">
    <location>
        <begin position="597"/>
        <end position="621"/>
    </location>
</feature>
<feature type="domain" description="Protein export membrane protein SecD/SecF C-terminal" evidence="12">
    <location>
        <begin position="397"/>
        <end position="501"/>
    </location>
</feature>
<dbReference type="EMBL" id="JAVLVT010000003">
    <property type="protein sequence ID" value="MDS1270364.1"/>
    <property type="molecule type" value="Genomic_DNA"/>
</dbReference>
<feature type="transmembrane region" description="Helical" evidence="9">
    <location>
        <begin position="77"/>
        <end position="97"/>
    </location>
</feature>
<comment type="caution">
    <text evidence="9">Lacks conserved residue(s) required for the propagation of feature annotation.</text>
</comment>
<dbReference type="NCBIfam" id="TIGR00916">
    <property type="entry name" value="2A0604s01"/>
    <property type="match status" value="1"/>
</dbReference>
<gene>
    <name evidence="9 15" type="primary">secD</name>
    <name evidence="10" type="synonym">secF</name>
    <name evidence="15" type="ORF">RIF23_08665</name>
</gene>
<feature type="transmembrane region" description="Helical" evidence="9">
    <location>
        <begin position="800"/>
        <end position="821"/>
    </location>
</feature>
<feature type="compositionally biased region" description="Low complexity" evidence="11">
    <location>
        <begin position="47"/>
        <end position="63"/>
    </location>
</feature>
<evidence type="ECO:0000313" key="16">
    <source>
        <dbReference type="Proteomes" id="UP001250214"/>
    </source>
</evidence>
<dbReference type="InterPro" id="IPR005665">
    <property type="entry name" value="SecF_bac"/>
</dbReference>
<feature type="compositionally biased region" description="Basic and acidic residues" evidence="11">
    <location>
        <begin position="949"/>
        <end position="964"/>
    </location>
</feature>
<name>A0ABU2H6W5_9ACTN</name>
<dbReference type="InterPro" id="IPR022813">
    <property type="entry name" value="SecD/SecF_arch_bac"/>
</dbReference>
<accession>A0ABU2H6W5</accession>
<evidence type="ECO:0000259" key="12">
    <source>
        <dbReference type="Pfam" id="PF02355"/>
    </source>
</evidence>
<feature type="compositionally biased region" description="Acidic residues" evidence="11">
    <location>
        <begin position="213"/>
        <end position="245"/>
    </location>
</feature>
<dbReference type="InterPro" id="IPR005791">
    <property type="entry name" value="SecD"/>
</dbReference>
<feature type="domain" description="SecDF P1 head subdomain" evidence="14">
    <location>
        <begin position="279"/>
        <end position="395"/>
    </location>
</feature>